<evidence type="ECO:0000256" key="6">
    <source>
        <dbReference type="ARBA" id="ARBA00022989"/>
    </source>
</evidence>
<dbReference type="Gene3D" id="1.20.1640.10">
    <property type="entry name" value="Multidrug efflux transporter AcrB transmembrane domain"/>
    <property type="match status" value="1"/>
</dbReference>
<sequence>MLRLKKDIDFYGHRKIYYTISICLVALAAVCALVFGIKVDIQFTGGTIATYSYEGDLDFAAVESAASEVTGFSVTSGSSQSVSGDTKQISLSIGAKDGMTVEMEGQLTDRLTEEFADNNLQYVSFDSVAATMGRDFLFKCLIAVLAAFLFMIVYVAIRFRRIGGWSAGVTGVIALIHDCLMVLSVFIIFRLPIDDNFMAVILFILGYSINDTIVIFDRIRENEKLYGKSMEFPVLVNKSISQTFTRTMNTSLSTLLAMVSICVFAVIFGVNSILSFAFPMVAGLISGFYSSVCLSGTIWAWWKDSQKKKGRKPAKAK</sequence>
<evidence type="ECO:0000256" key="8">
    <source>
        <dbReference type="ARBA" id="ARBA00023136"/>
    </source>
</evidence>
<keyword evidence="3 9" id="KW-1003">Cell membrane</keyword>
<protein>
    <recommendedName>
        <fullName evidence="9">Protein-export membrane protein SecF</fullName>
    </recommendedName>
</protein>
<feature type="transmembrane region" description="Helical" evidence="9">
    <location>
        <begin position="255"/>
        <end position="274"/>
    </location>
</feature>
<gene>
    <name evidence="9 11" type="primary">secF</name>
    <name evidence="11" type="ORF">IAB51_05785</name>
</gene>
<dbReference type="PANTHER" id="PTHR30081">
    <property type="entry name" value="PROTEIN-EXPORT MEMBRANE PROTEIN SEC"/>
    <property type="match status" value="1"/>
</dbReference>
<keyword evidence="4 9" id="KW-0812">Transmembrane</keyword>
<comment type="similarity">
    <text evidence="9">Belongs to the SecD/SecF family. SecF subfamily.</text>
</comment>
<feature type="transmembrane region" description="Helical" evidence="9">
    <location>
        <begin position="280"/>
        <end position="302"/>
    </location>
</feature>
<dbReference type="NCBIfam" id="TIGR00966">
    <property type="entry name" value="transloc_SecF"/>
    <property type="match status" value="1"/>
</dbReference>
<evidence type="ECO:0000313" key="12">
    <source>
        <dbReference type="Proteomes" id="UP000824002"/>
    </source>
</evidence>
<evidence type="ECO:0000259" key="10">
    <source>
        <dbReference type="Pfam" id="PF02355"/>
    </source>
</evidence>
<feature type="transmembrane region" description="Helical" evidence="9">
    <location>
        <begin position="16"/>
        <end position="37"/>
    </location>
</feature>
<name>A0A9D1FMS9_9FIRM</name>
<evidence type="ECO:0000256" key="5">
    <source>
        <dbReference type="ARBA" id="ARBA00022927"/>
    </source>
</evidence>
<proteinExistence type="inferred from homology"/>
<evidence type="ECO:0000256" key="3">
    <source>
        <dbReference type="ARBA" id="ARBA00022475"/>
    </source>
</evidence>
<keyword evidence="6 9" id="KW-1133">Transmembrane helix</keyword>
<organism evidence="11 12">
    <name type="scientific">Candidatus Merdivicinus excrementipullorum</name>
    <dbReference type="NCBI Taxonomy" id="2840867"/>
    <lineage>
        <taxon>Bacteria</taxon>
        <taxon>Bacillati</taxon>
        <taxon>Bacillota</taxon>
        <taxon>Clostridia</taxon>
        <taxon>Eubacteriales</taxon>
        <taxon>Oscillospiraceae</taxon>
        <taxon>Oscillospiraceae incertae sedis</taxon>
        <taxon>Candidatus Merdivicinus</taxon>
    </lineage>
</organism>
<reference evidence="11" key="2">
    <citation type="journal article" date="2021" name="PeerJ">
        <title>Extensive microbial diversity within the chicken gut microbiome revealed by metagenomics and culture.</title>
        <authorList>
            <person name="Gilroy R."/>
            <person name="Ravi A."/>
            <person name="Getino M."/>
            <person name="Pursley I."/>
            <person name="Horton D.L."/>
            <person name="Alikhan N.F."/>
            <person name="Baker D."/>
            <person name="Gharbi K."/>
            <person name="Hall N."/>
            <person name="Watson M."/>
            <person name="Adriaenssens E.M."/>
            <person name="Foster-Nyarko E."/>
            <person name="Jarju S."/>
            <person name="Secka A."/>
            <person name="Antonio M."/>
            <person name="Oren A."/>
            <person name="Chaudhuri R.R."/>
            <person name="La Ragione R."/>
            <person name="Hildebrand F."/>
            <person name="Pallen M.J."/>
        </authorList>
    </citation>
    <scope>NUCLEOTIDE SEQUENCE</scope>
    <source>
        <strain evidence="11">CHK199-13235</strain>
    </source>
</reference>
<dbReference type="PANTHER" id="PTHR30081:SF8">
    <property type="entry name" value="PROTEIN TRANSLOCASE SUBUNIT SECF"/>
    <property type="match status" value="1"/>
</dbReference>
<evidence type="ECO:0000256" key="1">
    <source>
        <dbReference type="ARBA" id="ARBA00004651"/>
    </source>
</evidence>
<dbReference type="GO" id="GO:0005886">
    <property type="term" value="C:plasma membrane"/>
    <property type="evidence" value="ECO:0007669"/>
    <property type="project" value="UniProtKB-SubCell"/>
</dbReference>
<dbReference type="SUPFAM" id="SSF82866">
    <property type="entry name" value="Multidrug efflux transporter AcrB transmembrane domain"/>
    <property type="match status" value="1"/>
</dbReference>
<comment type="caution">
    <text evidence="11">The sequence shown here is derived from an EMBL/GenBank/DDBJ whole genome shotgun (WGS) entry which is preliminary data.</text>
</comment>
<evidence type="ECO:0000256" key="2">
    <source>
        <dbReference type="ARBA" id="ARBA00022448"/>
    </source>
</evidence>
<reference evidence="11" key="1">
    <citation type="submission" date="2020-10" db="EMBL/GenBank/DDBJ databases">
        <authorList>
            <person name="Gilroy R."/>
        </authorList>
    </citation>
    <scope>NUCLEOTIDE SEQUENCE</scope>
    <source>
        <strain evidence="11">CHK199-13235</strain>
    </source>
</reference>
<keyword evidence="5 9" id="KW-0653">Protein transport</keyword>
<evidence type="ECO:0000256" key="4">
    <source>
        <dbReference type="ARBA" id="ARBA00022692"/>
    </source>
</evidence>
<dbReference type="PRINTS" id="PR01755">
    <property type="entry name" value="SECFTRNLCASE"/>
</dbReference>
<dbReference type="InterPro" id="IPR022813">
    <property type="entry name" value="SecD/SecF_arch_bac"/>
</dbReference>
<dbReference type="EMBL" id="DVJP01000039">
    <property type="protein sequence ID" value="HIS76308.1"/>
    <property type="molecule type" value="Genomic_DNA"/>
</dbReference>
<comment type="subunit">
    <text evidence="9">Forms a complex with SecD. Part of the essential Sec protein translocation apparatus which comprises SecA, SecYEG and auxiliary proteins SecDF. Other proteins may also be involved.</text>
</comment>
<dbReference type="AlphaFoldDB" id="A0A9D1FMS9"/>
<evidence type="ECO:0000256" key="7">
    <source>
        <dbReference type="ARBA" id="ARBA00023010"/>
    </source>
</evidence>
<dbReference type="GO" id="GO:0043952">
    <property type="term" value="P:protein transport by the Sec complex"/>
    <property type="evidence" value="ECO:0007669"/>
    <property type="project" value="UniProtKB-UniRule"/>
</dbReference>
<dbReference type="InterPro" id="IPR048634">
    <property type="entry name" value="SecD_SecF_C"/>
</dbReference>
<keyword evidence="7 9" id="KW-0811">Translocation</keyword>
<dbReference type="GO" id="GO:0065002">
    <property type="term" value="P:intracellular protein transmembrane transport"/>
    <property type="evidence" value="ECO:0007669"/>
    <property type="project" value="UniProtKB-UniRule"/>
</dbReference>
<keyword evidence="2 9" id="KW-0813">Transport</keyword>
<evidence type="ECO:0000313" key="11">
    <source>
        <dbReference type="EMBL" id="HIS76308.1"/>
    </source>
</evidence>
<feature type="transmembrane region" description="Helical" evidence="9">
    <location>
        <begin position="169"/>
        <end position="191"/>
    </location>
</feature>
<feature type="domain" description="Protein export membrane protein SecD/SecF C-terminal" evidence="10">
    <location>
        <begin position="115"/>
        <end position="303"/>
    </location>
</feature>
<dbReference type="GO" id="GO:0006605">
    <property type="term" value="P:protein targeting"/>
    <property type="evidence" value="ECO:0007669"/>
    <property type="project" value="UniProtKB-UniRule"/>
</dbReference>
<feature type="transmembrane region" description="Helical" evidence="9">
    <location>
        <begin position="197"/>
        <end position="216"/>
    </location>
</feature>
<keyword evidence="8 9" id="KW-0472">Membrane</keyword>
<dbReference type="Proteomes" id="UP000824002">
    <property type="component" value="Unassembled WGS sequence"/>
</dbReference>
<feature type="transmembrane region" description="Helical" evidence="9">
    <location>
        <begin position="136"/>
        <end position="157"/>
    </location>
</feature>
<comment type="subcellular location">
    <subcellularLocation>
        <location evidence="1 9">Cell membrane</location>
        <topology evidence="1 9">Multi-pass membrane protein</topology>
    </subcellularLocation>
</comment>
<dbReference type="GO" id="GO:0015450">
    <property type="term" value="F:protein-transporting ATPase activity"/>
    <property type="evidence" value="ECO:0007669"/>
    <property type="project" value="InterPro"/>
</dbReference>
<comment type="function">
    <text evidence="9">Part of the Sec protein translocase complex. Interacts with the SecYEG preprotein conducting channel. SecDF uses the proton motive force (PMF) to complete protein translocation after the ATP-dependent function of SecA.</text>
</comment>
<evidence type="ECO:0000256" key="9">
    <source>
        <dbReference type="HAMAP-Rule" id="MF_01464"/>
    </source>
</evidence>
<accession>A0A9D1FMS9</accession>
<dbReference type="InterPro" id="IPR005665">
    <property type="entry name" value="SecF_bac"/>
</dbReference>
<dbReference type="HAMAP" id="MF_01464_B">
    <property type="entry name" value="SecF_B"/>
    <property type="match status" value="1"/>
</dbReference>
<dbReference type="Pfam" id="PF02355">
    <property type="entry name" value="SecD_SecF_C"/>
    <property type="match status" value="1"/>
</dbReference>
<dbReference type="InterPro" id="IPR022645">
    <property type="entry name" value="SecD/SecF_bac"/>
</dbReference>